<gene>
    <name evidence="2" type="ORF">GTQ45_00115</name>
</gene>
<dbReference type="OrthoDB" id="5402150at2"/>
<dbReference type="GeneID" id="300656184"/>
<dbReference type="AlphaFoldDB" id="A0A845Q4U3"/>
<dbReference type="Gene3D" id="1.10.3680.10">
    <property type="entry name" value="TerB-like"/>
    <property type="match status" value="1"/>
</dbReference>
<dbReference type="CDD" id="cd07313">
    <property type="entry name" value="terB_like_2"/>
    <property type="match status" value="1"/>
</dbReference>
<dbReference type="InterPro" id="IPR007791">
    <property type="entry name" value="DjlA_N"/>
</dbReference>
<dbReference type="Proteomes" id="UP000470384">
    <property type="component" value="Unassembled WGS sequence"/>
</dbReference>
<dbReference type="SUPFAM" id="SSF158682">
    <property type="entry name" value="TerB-like"/>
    <property type="match status" value="1"/>
</dbReference>
<sequence>MGFLDDITARFKSLVGDTGDGAPEEHDLRLAIATLLVRSLTVDGEEVIEEAMKLVDLLKARFDLTDREAEQLFDEAKRAEREATDLFKFTRTVTEQLDRDGRIGVLEMMFEIVAADGVVDVFEENLMTRAATLLRVPDYYADRMRPKLFALMGK</sequence>
<organism evidence="2 3">
    <name type="scientific">Pyruvatibacter mobilis</name>
    <dbReference type="NCBI Taxonomy" id="1712261"/>
    <lineage>
        <taxon>Bacteria</taxon>
        <taxon>Pseudomonadati</taxon>
        <taxon>Pseudomonadota</taxon>
        <taxon>Alphaproteobacteria</taxon>
        <taxon>Hyphomicrobiales</taxon>
        <taxon>Parvibaculaceae</taxon>
        <taxon>Pyruvatibacter</taxon>
    </lineage>
</organism>
<reference evidence="2 3" key="1">
    <citation type="journal article" date="2016" name="Int. J. Syst. Evol. Microbiol.">
        <title>Pyruvatibacter mobilis gen. nov., sp. nov., a marine bacterium from the culture broth of Picochlorum sp. 122.</title>
        <authorList>
            <person name="Wang G."/>
            <person name="Tang M."/>
            <person name="Wu H."/>
            <person name="Dai S."/>
            <person name="Li T."/>
            <person name="Chen C."/>
            <person name="He H."/>
            <person name="Fan J."/>
            <person name="Xiang W."/>
            <person name="Li X."/>
        </authorList>
    </citation>
    <scope>NUCLEOTIDE SEQUENCE [LARGE SCALE GENOMIC DNA]</scope>
    <source>
        <strain evidence="2 3">GYP-11</strain>
    </source>
</reference>
<evidence type="ECO:0000259" key="1">
    <source>
        <dbReference type="Pfam" id="PF05099"/>
    </source>
</evidence>
<keyword evidence="3" id="KW-1185">Reference proteome</keyword>
<dbReference type="Pfam" id="PF05099">
    <property type="entry name" value="TerB"/>
    <property type="match status" value="1"/>
</dbReference>
<accession>A0A845Q4U3</accession>
<protein>
    <submittedName>
        <fullName evidence="2">TerB family tellurite resistance protein</fullName>
    </submittedName>
</protein>
<feature type="domain" description="Co-chaperone DjlA N-terminal" evidence="1">
    <location>
        <begin position="29"/>
        <end position="144"/>
    </location>
</feature>
<dbReference type="EMBL" id="WXYQ01000001">
    <property type="protein sequence ID" value="NBG94129.1"/>
    <property type="molecule type" value="Genomic_DNA"/>
</dbReference>
<name>A0A845Q4U3_9HYPH</name>
<comment type="caution">
    <text evidence="2">The sequence shown here is derived from an EMBL/GenBank/DDBJ whole genome shotgun (WGS) entry which is preliminary data.</text>
</comment>
<proteinExistence type="predicted"/>
<evidence type="ECO:0000313" key="3">
    <source>
        <dbReference type="Proteomes" id="UP000470384"/>
    </source>
</evidence>
<dbReference type="RefSeq" id="WP_160586289.1">
    <property type="nucleotide sequence ID" value="NZ_BMHN01000001.1"/>
</dbReference>
<evidence type="ECO:0000313" key="2">
    <source>
        <dbReference type="EMBL" id="NBG94129.1"/>
    </source>
</evidence>
<dbReference type="InterPro" id="IPR029024">
    <property type="entry name" value="TerB-like"/>
</dbReference>